<evidence type="ECO:0008006" key="3">
    <source>
        <dbReference type="Google" id="ProtNLM"/>
    </source>
</evidence>
<reference evidence="1" key="2">
    <citation type="submission" date="2020-09" db="EMBL/GenBank/DDBJ databases">
        <authorList>
            <person name="Sun Q."/>
            <person name="Ohkuma M."/>
        </authorList>
    </citation>
    <scope>NUCLEOTIDE SEQUENCE</scope>
    <source>
        <strain evidence="1">JCM 4790</strain>
    </source>
</reference>
<name>A0A918NYH4_9ACTN</name>
<evidence type="ECO:0000313" key="1">
    <source>
        <dbReference type="EMBL" id="GGY04330.1"/>
    </source>
</evidence>
<sequence length="79" mass="8726">MRTLTVTGLHPDLPHVIQAAKTVRHRVNTRTGKITRKTVHGITDLPSTAASPQLIAQLARSQWGIEAVHHVRDTTHAPR</sequence>
<evidence type="ECO:0000313" key="2">
    <source>
        <dbReference type="Proteomes" id="UP000619244"/>
    </source>
</evidence>
<keyword evidence="2" id="KW-1185">Reference proteome</keyword>
<proteinExistence type="predicted"/>
<comment type="caution">
    <text evidence="1">The sequence shown here is derived from an EMBL/GenBank/DDBJ whole genome shotgun (WGS) entry which is preliminary data.</text>
</comment>
<dbReference type="AlphaFoldDB" id="A0A918NYH4"/>
<reference evidence="1" key="1">
    <citation type="journal article" date="2014" name="Int. J. Syst. Evol. Microbiol.">
        <title>Complete genome sequence of Corynebacterium casei LMG S-19264T (=DSM 44701T), isolated from a smear-ripened cheese.</title>
        <authorList>
            <consortium name="US DOE Joint Genome Institute (JGI-PGF)"/>
            <person name="Walter F."/>
            <person name="Albersmeier A."/>
            <person name="Kalinowski J."/>
            <person name="Ruckert C."/>
        </authorList>
    </citation>
    <scope>NUCLEOTIDE SEQUENCE</scope>
    <source>
        <strain evidence="1">JCM 4790</strain>
    </source>
</reference>
<organism evidence="1 2">
    <name type="scientific">Streptomyces minutiscleroticus</name>
    <dbReference type="NCBI Taxonomy" id="68238"/>
    <lineage>
        <taxon>Bacteria</taxon>
        <taxon>Bacillati</taxon>
        <taxon>Actinomycetota</taxon>
        <taxon>Actinomycetes</taxon>
        <taxon>Kitasatosporales</taxon>
        <taxon>Streptomycetaceae</taxon>
        <taxon>Streptomyces</taxon>
    </lineage>
</organism>
<gene>
    <name evidence="1" type="ORF">GCM10010358_67340</name>
</gene>
<dbReference type="EMBL" id="BMVU01000053">
    <property type="protein sequence ID" value="GGY04330.1"/>
    <property type="molecule type" value="Genomic_DNA"/>
</dbReference>
<dbReference type="RefSeq" id="WP_190194132.1">
    <property type="nucleotide sequence ID" value="NZ_BMVU01000053.1"/>
</dbReference>
<protein>
    <recommendedName>
        <fullName evidence="3">Transposase</fullName>
    </recommendedName>
</protein>
<accession>A0A918NYH4</accession>
<dbReference type="Proteomes" id="UP000619244">
    <property type="component" value="Unassembled WGS sequence"/>
</dbReference>